<dbReference type="RefSeq" id="WP_078350299.1">
    <property type="nucleotide sequence ID" value="NZ_MBTF01000035.1"/>
</dbReference>
<dbReference type="Pfam" id="PF14091">
    <property type="entry name" value="DUF4269"/>
    <property type="match status" value="1"/>
</dbReference>
<keyword evidence="2" id="KW-1185">Reference proteome</keyword>
<dbReference type="OrthoDB" id="6402248at2"/>
<comment type="caution">
    <text evidence="1">The sequence shown here is derived from an EMBL/GenBank/DDBJ whole genome shotgun (WGS) entry which is preliminary data.</text>
</comment>
<dbReference type="STRING" id="1792845.BC343_12955"/>
<dbReference type="AlphaFoldDB" id="A0A1S9P9S6"/>
<sequence length="177" mass="19647">MVINFTDITYLKHGSAAQQEVYTLLTEWQVMDMLKHYSPVPVGTFPLDIQVPGSDLDIVCCYTDADSFAAEMKALFVAEDGFSIKEISHLAEPAVLVSFIKSGLPVEIFGQAIPVIEQMGYRHMLAEYAILQHFGEEFKQAVIGLKLQGIKTEPAFCQLLGLGGDPYLNLLEYKLPT</sequence>
<gene>
    <name evidence="1" type="ORF">BC343_12955</name>
</gene>
<evidence type="ECO:0000313" key="1">
    <source>
        <dbReference type="EMBL" id="OOQ57701.1"/>
    </source>
</evidence>
<evidence type="ECO:0008006" key="3">
    <source>
        <dbReference type="Google" id="ProtNLM"/>
    </source>
</evidence>
<reference evidence="1 2" key="1">
    <citation type="submission" date="2016-07" db="EMBL/GenBank/DDBJ databases">
        <title>Genomic analysis of zinc-resistant bacterium Mucilaginibacter pedocola TBZ30.</title>
        <authorList>
            <person name="Huang J."/>
            <person name="Tang J."/>
        </authorList>
    </citation>
    <scope>NUCLEOTIDE SEQUENCE [LARGE SCALE GENOMIC DNA]</scope>
    <source>
        <strain evidence="1 2">TBZ30</strain>
    </source>
</reference>
<accession>A0A1S9P9S6</accession>
<proteinExistence type="predicted"/>
<protein>
    <recommendedName>
        <fullName evidence="3">Diadenosine tetraphosphate hydrolase</fullName>
    </recommendedName>
</protein>
<organism evidence="1 2">
    <name type="scientific">Mucilaginibacter pedocola</name>
    <dbReference type="NCBI Taxonomy" id="1792845"/>
    <lineage>
        <taxon>Bacteria</taxon>
        <taxon>Pseudomonadati</taxon>
        <taxon>Bacteroidota</taxon>
        <taxon>Sphingobacteriia</taxon>
        <taxon>Sphingobacteriales</taxon>
        <taxon>Sphingobacteriaceae</taxon>
        <taxon>Mucilaginibacter</taxon>
    </lineage>
</organism>
<dbReference type="Proteomes" id="UP000189739">
    <property type="component" value="Unassembled WGS sequence"/>
</dbReference>
<dbReference type="InterPro" id="IPR025365">
    <property type="entry name" value="DUF4269"/>
</dbReference>
<name>A0A1S9P9S6_9SPHI</name>
<evidence type="ECO:0000313" key="2">
    <source>
        <dbReference type="Proteomes" id="UP000189739"/>
    </source>
</evidence>
<dbReference type="EMBL" id="MBTF01000035">
    <property type="protein sequence ID" value="OOQ57701.1"/>
    <property type="molecule type" value="Genomic_DNA"/>
</dbReference>